<name>A0A1W1WGG3_SULTA</name>
<sequence length="73" mass="7804">MKTSSRFMATIVGIGFVFTLMIAALVTHNSSSTPLTLAQVMITALIPLGLLGFAAIYYSSDNASSDKHTFHHS</sequence>
<keyword evidence="1" id="KW-0472">Membrane</keyword>
<accession>A0A1W1WGG3</accession>
<protein>
    <submittedName>
        <fullName evidence="2">Uncharacterized protein</fullName>
    </submittedName>
</protein>
<feature type="transmembrane region" description="Helical" evidence="1">
    <location>
        <begin position="38"/>
        <end position="58"/>
    </location>
</feature>
<dbReference type="OrthoDB" id="9981618at2"/>
<evidence type="ECO:0000313" key="3">
    <source>
        <dbReference type="Proteomes" id="UP000192660"/>
    </source>
</evidence>
<gene>
    <name evidence="2" type="ORF">SAMN00768000_1858</name>
</gene>
<dbReference type="Proteomes" id="UP000192660">
    <property type="component" value="Unassembled WGS sequence"/>
</dbReference>
<reference evidence="3" key="1">
    <citation type="submission" date="2017-04" db="EMBL/GenBank/DDBJ databases">
        <authorList>
            <person name="Varghese N."/>
            <person name="Submissions S."/>
        </authorList>
    </citation>
    <scope>NUCLEOTIDE SEQUENCE [LARGE SCALE GENOMIC DNA]</scope>
    <source>
        <strain evidence="3">DSM 9293</strain>
    </source>
</reference>
<keyword evidence="1" id="KW-1133">Transmembrane helix</keyword>
<dbReference type="RefSeq" id="WP_084661355.1">
    <property type="nucleotide sequence ID" value="NZ_FWWY01000001.1"/>
</dbReference>
<evidence type="ECO:0000313" key="2">
    <source>
        <dbReference type="EMBL" id="SMC04813.1"/>
    </source>
</evidence>
<organism evidence="2 3">
    <name type="scientific">Sulfobacillus thermosulfidooxidans (strain DSM 9293 / VKM B-1269 / AT-1)</name>
    <dbReference type="NCBI Taxonomy" id="929705"/>
    <lineage>
        <taxon>Bacteria</taxon>
        <taxon>Bacillati</taxon>
        <taxon>Bacillota</taxon>
        <taxon>Clostridia</taxon>
        <taxon>Eubacteriales</taxon>
        <taxon>Clostridiales Family XVII. Incertae Sedis</taxon>
        <taxon>Sulfobacillus</taxon>
    </lineage>
</organism>
<keyword evidence="3" id="KW-1185">Reference proteome</keyword>
<keyword evidence="1" id="KW-0812">Transmembrane</keyword>
<proteinExistence type="predicted"/>
<feature type="transmembrane region" description="Helical" evidence="1">
    <location>
        <begin position="7"/>
        <end position="26"/>
    </location>
</feature>
<evidence type="ECO:0000256" key="1">
    <source>
        <dbReference type="SAM" id="Phobius"/>
    </source>
</evidence>
<dbReference type="AlphaFoldDB" id="A0A1W1WGG3"/>
<dbReference type="EMBL" id="FWWY01000001">
    <property type="protein sequence ID" value="SMC04813.1"/>
    <property type="molecule type" value="Genomic_DNA"/>
</dbReference>